<keyword evidence="8" id="KW-1185">Reference proteome</keyword>
<evidence type="ECO:0000256" key="4">
    <source>
        <dbReference type="ARBA" id="ARBA00022927"/>
    </source>
</evidence>
<dbReference type="EMBL" id="KZ288279">
    <property type="protein sequence ID" value="PBC29674.1"/>
    <property type="molecule type" value="Genomic_DNA"/>
</dbReference>
<protein>
    <submittedName>
        <fullName evidence="7">NECAP protein</fullName>
    </submittedName>
</protein>
<comment type="similarity">
    <text evidence="1">Belongs to the NECAP family.</text>
</comment>
<dbReference type="SUPFAM" id="SSF50729">
    <property type="entry name" value="PH domain-like"/>
    <property type="match status" value="1"/>
</dbReference>
<sequence length="243" mass="27313">MDTYESVLLVKSEVFVFKIPPRSTNRGYRAADWNLQEPTWTGRMRLVSQGDSITIKLEDKVTGELFAKCPIEQYPGIAVEPVTDSSRYFVLRIQDDNGRSAFIGVGFLDRSDSFDLNVALQDHFKWLRNQEQIEKEKDKPKQELDLRFKEGETIKINMKITKKDGTEVSTKTKQRANTNLGLPPPPGGVKIAPPPAKTPTSSPAHKPIQNQTQTSSEWGEFASASQQSQTQQPTVGNASWVQF</sequence>
<keyword evidence="3" id="KW-0254">Endocytosis</keyword>
<dbReference type="InterPro" id="IPR011993">
    <property type="entry name" value="PH-like_dom_sf"/>
</dbReference>
<dbReference type="GO" id="GO:0006897">
    <property type="term" value="P:endocytosis"/>
    <property type="evidence" value="ECO:0007669"/>
    <property type="project" value="UniProtKB-KW"/>
</dbReference>
<dbReference type="GO" id="GO:0015031">
    <property type="term" value="P:protein transport"/>
    <property type="evidence" value="ECO:0007669"/>
    <property type="project" value="UniProtKB-KW"/>
</dbReference>
<evidence type="ECO:0000313" key="8">
    <source>
        <dbReference type="Proteomes" id="UP000242457"/>
    </source>
</evidence>
<feature type="compositionally biased region" description="Polar residues" evidence="5">
    <location>
        <begin position="233"/>
        <end position="243"/>
    </location>
</feature>
<accession>A0A2A3EDW9</accession>
<organism evidence="7 8">
    <name type="scientific">Apis cerana cerana</name>
    <name type="common">Oriental honeybee</name>
    <dbReference type="NCBI Taxonomy" id="94128"/>
    <lineage>
        <taxon>Eukaryota</taxon>
        <taxon>Metazoa</taxon>
        <taxon>Ecdysozoa</taxon>
        <taxon>Arthropoda</taxon>
        <taxon>Hexapoda</taxon>
        <taxon>Insecta</taxon>
        <taxon>Pterygota</taxon>
        <taxon>Neoptera</taxon>
        <taxon>Endopterygota</taxon>
        <taxon>Hymenoptera</taxon>
        <taxon>Apocrita</taxon>
        <taxon>Aculeata</taxon>
        <taxon>Apoidea</taxon>
        <taxon>Anthophila</taxon>
        <taxon>Apidae</taxon>
        <taxon>Apis</taxon>
    </lineage>
</organism>
<feature type="domain" description="NECAP PHear" evidence="6">
    <location>
        <begin position="4"/>
        <end position="159"/>
    </location>
</feature>
<dbReference type="Pfam" id="PF07933">
    <property type="entry name" value="DUF1681"/>
    <property type="match status" value="1"/>
</dbReference>
<proteinExistence type="inferred from homology"/>
<name>A0A2A3EDW9_APICC</name>
<keyword evidence="2" id="KW-0813">Transport</keyword>
<feature type="compositionally biased region" description="Polar residues" evidence="5">
    <location>
        <begin position="167"/>
        <end position="179"/>
    </location>
</feature>
<dbReference type="InterPro" id="IPR012466">
    <property type="entry name" value="NECAP_PHear"/>
</dbReference>
<dbReference type="PANTHER" id="PTHR12847:SF9">
    <property type="entry name" value="NECAP-LIKE PROTEIN CG9132"/>
    <property type="match status" value="1"/>
</dbReference>
<dbReference type="OrthoDB" id="10265489at2759"/>
<dbReference type="AlphaFoldDB" id="A0A2A3EDW9"/>
<evidence type="ECO:0000259" key="6">
    <source>
        <dbReference type="Pfam" id="PF07933"/>
    </source>
</evidence>
<keyword evidence="4" id="KW-0653">Protein transport</keyword>
<dbReference type="STRING" id="94128.A0A2A3EDW9"/>
<feature type="compositionally biased region" description="Polar residues" evidence="5">
    <location>
        <begin position="208"/>
        <end position="217"/>
    </location>
</feature>
<dbReference type="FunFam" id="2.30.29.30:FF:000064">
    <property type="entry name" value="Adaptin ear-binding coat-associated protein 1"/>
    <property type="match status" value="1"/>
</dbReference>
<dbReference type="Proteomes" id="UP000242457">
    <property type="component" value="Unassembled WGS sequence"/>
</dbReference>
<feature type="compositionally biased region" description="Pro residues" evidence="5">
    <location>
        <begin position="182"/>
        <end position="197"/>
    </location>
</feature>
<dbReference type="PANTHER" id="PTHR12847">
    <property type="entry name" value="ATP-BINDING CASSETTE ABC TRANSPORTER-RELATED"/>
    <property type="match status" value="1"/>
</dbReference>
<gene>
    <name evidence="7" type="ORF">APICC_03077</name>
</gene>
<evidence type="ECO:0000256" key="1">
    <source>
        <dbReference type="ARBA" id="ARBA00007736"/>
    </source>
</evidence>
<reference evidence="7 8" key="1">
    <citation type="submission" date="2014-07" db="EMBL/GenBank/DDBJ databases">
        <title>Genomic and transcriptomic analysis on Apis cerana provide comprehensive insights into honey bee biology.</title>
        <authorList>
            <person name="Diao Q."/>
            <person name="Sun L."/>
            <person name="Zheng H."/>
            <person name="Zheng H."/>
            <person name="Xu S."/>
            <person name="Wang S."/>
            <person name="Zeng Z."/>
            <person name="Hu F."/>
            <person name="Su S."/>
            <person name="Wu J."/>
        </authorList>
    </citation>
    <scope>NUCLEOTIDE SEQUENCE [LARGE SCALE GENOMIC DNA]</scope>
    <source>
        <tissue evidence="7">Pupae without intestine</tissue>
    </source>
</reference>
<dbReference type="GO" id="GO:0030125">
    <property type="term" value="C:clathrin vesicle coat"/>
    <property type="evidence" value="ECO:0007669"/>
    <property type="project" value="TreeGrafter"/>
</dbReference>
<evidence type="ECO:0000256" key="5">
    <source>
        <dbReference type="SAM" id="MobiDB-lite"/>
    </source>
</evidence>
<feature type="region of interest" description="Disordered" evidence="5">
    <location>
        <begin position="164"/>
        <end position="243"/>
    </location>
</feature>
<evidence type="ECO:0000256" key="3">
    <source>
        <dbReference type="ARBA" id="ARBA00022583"/>
    </source>
</evidence>
<evidence type="ECO:0000256" key="2">
    <source>
        <dbReference type="ARBA" id="ARBA00022448"/>
    </source>
</evidence>
<evidence type="ECO:0000313" key="7">
    <source>
        <dbReference type="EMBL" id="PBC29674.1"/>
    </source>
</evidence>
<feature type="compositionally biased region" description="Low complexity" evidence="5">
    <location>
        <begin position="222"/>
        <end position="232"/>
    </location>
</feature>
<dbReference type="Gene3D" id="2.30.29.30">
    <property type="entry name" value="Pleckstrin-homology domain (PH domain)/Phosphotyrosine-binding domain (PTB)"/>
    <property type="match status" value="1"/>
</dbReference>
<dbReference type="CDD" id="cd13228">
    <property type="entry name" value="PHear_NECAP"/>
    <property type="match status" value="1"/>
</dbReference>